<evidence type="ECO:0000313" key="1">
    <source>
        <dbReference type="EMBL" id="CAG8838430.1"/>
    </source>
</evidence>
<feature type="non-terminal residue" evidence="1">
    <location>
        <position position="1"/>
    </location>
</feature>
<proteinExistence type="predicted"/>
<comment type="caution">
    <text evidence="1">The sequence shown here is derived from an EMBL/GenBank/DDBJ whole genome shotgun (WGS) entry which is preliminary data.</text>
</comment>
<organism evidence="1 2">
    <name type="scientific">Gigaspora margarita</name>
    <dbReference type="NCBI Taxonomy" id="4874"/>
    <lineage>
        <taxon>Eukaryota</taxon>
        <taxon>Fungi</taxon>
        <taxon>Fungi incertae sedis</taxon>
        <taxon>Mucoromycota</taxon>
        <taxon>Glomeromycotina</taxon>
        <taxon>Glomeromycetes</taxon>
        <taxon>Diversisporales</taxon>
        <taxon>Gigasporaceae</taxon>
        <taxon>Gigaspora</taxon>
    </lineage>
</organism>
<keyword evidence="2" id="KW-1185">Reference proteome</keyword>
<name>A0ABN7WQQ4_GIGMA</name>
<gene>
    <name evidence="1" type="ORF">GMARGA_LOCUS33974</name>
</gene>
<dbReference type="Proteomes" id="UP000789901">
    <property type="component" value="Unassembled WGS sequence"/>
</dbReference>
<evidence type="ECO:0000313" key="2">
    <source>
        <dbReference type="Proteomes" id="UP000789901"/>
    </source>
</evidence>
<reference evidence="1 2" key="1">
    <citation type="submission" date="2021-06" db="EMBL/GenBank/DDBJ databases">
        <authorList>
            <person name="Kallberg Y."/>
            <person name="Tangrot J."/>
            <person name="Rosling A."/>
        </authorList>
    </citation>
    <scope>NUCLEOTIDE SEQUENCE [LARGE SCALE GENOMIC DNA]</scope>
    <source>
        <strain evidence="1 2">120-4 pot B 10/14</strain>
    </source>
</reference>
<sequence>CALNQDYALLYKGTNEELRNVNVKKNKKKIKEKTTILENKTYEKLESQEDCWNKDYEKKSVQAKK</sequence>
<protein>
    <submittedName>
        <fullName evidence="1">28501_t:CDS:1</fullName>
    </submittedName>
</protein>
<dbReference type="EMBL" id="CAJVQB010058046">
    <property type="protein sequence ID" value="CAG8838430.1"/>
    <property type="molecule type" value="Genomic_DNA"/>
</dbReference>
<accession>A0ABN7WQQ4</accession>